<evidence type="ECO:0000313" key="2">
    <source>
        <dbReference type="EMBL" id="MBB5363520.1"/>
    </source>
</evidence>
<gene>
    <name evidence="2" type="ORF">HNQ08_002626</name>
</gene>
<comment type="caution">
    <text evidence="2">The sequence shown here is derived from an EMBL/GenBank/DDBJ whole genome shotgun (WGS) entry which is preliminary data.</text>
</comment>
<evidence type="ECO:0000313" key="3">
    <source>
        <dbReference type="Proteomes" id="UP000552709"/>
    </source>
</evidence>
<feature type="chain" id="PRO_5031181056" description="DUF306 domain-containing protein" evidence="1">
    <location>
        <begin position="19"/>
        <end position="142"/>
    </location>
</feature>
<dbReference type="Proteomes" id="UP000552709">
    <property type="component" value="Unassembled WGS sequence"/>
</dbReference>
<keyword evidence="3" id="KW-1185">Reference proteome</keyword>
<feature type="signal peptide" evidence="1">
    <location>
        <begin position="1"/>
        <end position="18"/>
    </location>
</feature>
<accession>A0A7W8JV53</accession>
<proteinExistence type="predicted"/>
<dbReference type="EMBL" id="JACHFL010000006">
    <property type="protein sequence ID" value="MBB5363520.1"/>
    <property type="molecule type" value="Genomic_DNA"/>
</dbReference>
<evidence type="ECO:0008006" key="4">
    <source>
        <dbReference type="Google" id="ProtNLM"/>
    </source>
</evidence>
<reference evidence="2 3" key="1">
    <citation type="submission" date="2020-08" db="EMBL/GenBank/DDBJ databases">
        <title>Genomic Encyclopedia of Type Strains, Phase IV (KMG-IV): sequencing the most valuable type-strain genomes for metagenomic binning, comparative biology and taxonomic classification.</title>
        <authorList>
            <person name="Goeker M."/>
        </authorList>
    </citation>
    <scope>NUCLEOTIDE SEQUENCE [LARGE SCALE GENOMIC DNA]</scope>
    <source>
        <strain evidence="2 3">DSM 27939</strain>
    </source>
</reference>
<name>A0A7W8JV53_9DEIO</name>
<protein>
    <recommendedName>
        <fullName evidence="4">DUF306 domain-containing protein</fullName>
    </recommendedName>
</protein>
<keyword evidence="1" id="KW-0732">Signal</keyword>
<organism evidence="2 3">
    <name type="scientific">Deinococcus humi</name>
    <dbReference type="NCBI Taxonomy" id="662880"/>
    <lineage>
        <taxon>Bacteria</taxon>
        <taxon>Thermotogati</taxon>
        <taxon>Deinococcota</taxon>
        <taxon>Deinococci</taxon>
        <taxon>Deinococcales</taxon>
        <taxon>Deinococcaceae</taxon>
        <taxon>Deinococcus</taxon>
    </lineage>
</organism>
<dbReference type="AlphaFoldDB" id="A0A7W8JV53"/>
<dbReference type="RefSeq" id="WP_184132620.1">
    <property type="nucleotide sequence ID" value="NZ_JACHFL010000006.1"/>
</dbReference>
<evidence type="ECO:0000256" key="1">
    <source>
        <dbReference type="SAM" id="SignalP"/>
    </source>
</evidence>
<sequence length="142" mass="15010">MRRLPFLLLASLMGGAQAAVPAPLTGIWQLTGSTASIRPLPAPPEGQLVIANEVHGKVGCGTFRGSINAAAGGLELQVTPDAPDPRARCLYALPGPFLEALNESTHYVISSDTKLLVLYSKKARFAFKRIGYVTPANKGGQR</sequence>